<evidence type="ECO:0008006" key="3">
    <source>
        <dbReference type="Google" id="ProtNLM"/>
    </source>
</evidence>
<dbReference type="InterPro" id="IPR027417">
    <property type="entry name" value="P-loop_NTPase"/>
</dbReference>
<proteinExistence type="predicted"/>
<sequence length="302" mass="34850">MPRLPQSIALHIGAHKTGSSHLQKVIYENRVMRSDAGIRCYGPGFLRKRGRNIAAMFGMSWSKGPLPNRTAHEQLAYLAKGNSRLVFSEENFVETLSDKDGRVSLPIYPLAIERVTELVAAWAPIKPQLFLAVRNPATFLASAYSQVLFGSVYIEPRQYRARNDWRKIDWADYITKLRTITGVSDIYVWRQEDYDLTHRLILRRMLRWQAGGRIERSKAASIKACRRTPFAKRLRGRKTARLASSPRNRANCFRSAPTIKFSGFMRQKHWCGRGRFTMHKWRKSKQWTGSQSYSRQSASRKG</sequence>
<dbReference type="HOGENOM" id="CLU_080144_0_0_5"/>
<dbReference type="AlphaFoldDB" id="M9REB5"/>
<name>M9REB5_9RHOB</name>
<evidence type="ECO:0000313" key="2">
    <source>
        <dbReference type="Proteomes" id="UP000004688"/>
    </source>
</evidence>
<dbReference type="eggNOG" id="ENOG5032TDZ">
    <property type="taxonomic scope" value="Bacteria"/>
</dbReference>
<dbReference type="KEGG" id="oar:OA238_c02490"/>
<dbReference type="EMBL" id="CP003742">
    <property type="protein sequence ID" value="AGI70517.1"/>
    <property type="molecule type" value="Genomic_DNA"/>
</dbReference>
<dbReference type="STRING" id="391616.OA238_c02490"/>
<organism evidence="1 2">
    <name type="scientific">Octadecabacter arcticus 238</name>
    <dbReference type="NCBI Taxonomy" id="391616"/>
    <lineage>
        <taxon>Bacteria</taxon>
        <taxon>Pseudomonadati</taxon>
        <taxon>Pseudomonadota</taxon>
        <taxon>Alphaproteobacteria</taxon>
        <taxon>Rhodobacterales</taxon>
        <taxon>Roseobacteraceae</taxon>
        <taxon>Octadecabacter</taxon>
    </lineage>
</organism>
<dbReference type="SUPFAM" id="SSF52540">
    <property type="entry name" value="P-loop containing nucleoside triphosphate hydrolases"/>
    <property type="match status" value="1"/>
</dbReference>
<reference evidence="1 2" key="1">
    <citation type="journal article" date="2013" name="PLoS ONE">
        <title>Poles Apart: Arctic and Antarctic Octadecabacter strains Share High Genome Plasticity and a New Type of Xanthorhodopsin.</title>
        <authorList>
            <person name="Vollmers J."/>
            <person name="Voget S."/>
            <person name="Dietrich S."/>
            <person name="Gollnow K."/>
            <person name="Smits M."/>
            <person name="Meyer K."/>
            <person name="Brinkhoff T."/>
            <person name="Simon M."/>
            <person name="Daniel R."/>
        </authorList>
    </citation>
    <scope>NUCLEOTIDE SEQUENCE [LARGE SCALE GENOMIC DNA]</scope>
    <source>
        <strain evidence="1 2">238</strain>
    </source>
</reference>
<gene>
    <name evidence="1" type="ORF">OA238_c02490</name>
</gene>
<keyword evidence="2" id="KW-1185">Reference proteome</keyword>
<protein>
    <recommendedName>
        <fullName evidence="3">Sulfotransferase domain-containing protein</fullName>
    </recommendedName>
</protein>
<dbReference type="Proteomes" id="UP000004688">
    <property type="component" value="Chromosome"/>
</dbReference>
<accession>M9REB5</accession>
<evidence type="ECO:0000313" key="1">
    <source>
        <dbReference type="EMBL" id="AGI70517.1"/>
    </source>
</evidence>